<keyword evidence="1" id="KW-0812">Transmembrane</keyword>
<feature type="transmembrane region" description="Helical" evidence="1">
    <location>
        <begin position="128"/>
        <end position="146"/>
    </location>
</feature>
<dbReference type="FunFam" id="1.10.287.110:FF:000073">
    <property type="entry name" value="DnaJ domain protein"/>
    <property type="match status" value="1"/>
</dbReference>
<keyword evidence="1" id="KW-1133">Transmembrane helix</keyword>
<keyword evidence="1" id="KW-0472">Membrane</keyword>
<dbReference type="InterPro" id="IPR018253">
    <property type="entry name" value="DnaJ_domain_CS"/>
</dbReference>
<dbReference type="AlphaFoldDB" id="A0A2P5D3T8"/>
<dbReference type="PANTHER" id="PTHR24074">
    <property type="entry name" value="CO-CHAPERONE PROTEIN DJLA"/>
    <property type="match status" value="1"/>
</dbReference>
<dbReference type="InterPro" id="IPR001623">
    <property type="entry name" value="DnaJ_domain"/>
</dbReference>
<dbReference type="SUPFAM" id="SSF46565">
    <property type="entry name" value="Chaperone J-domain"/>
    <property type="match status" value="1"/>
</dbReference>
<proteinExistence type="predicted"/>
<evidence type="ECO:0000313" key="4">
    <source>
        <dbReference type="Proteomes" id="UP000237105"/>
    </source>
</evidence>
<evidence type="ECO:0000313" key="3">
    <source>
        <dbReference type="EMBL" id="PON67941.1"/>
    </source>
</evidence>
<dbReference type="PROSITE" id="PS50076">
    <property type="entry name" value="DNAJ_2"/>
    <property type="match status" value="1"/>
</dbReference>
<sequence length="180" mass="20227">MDHYEVLGLGKSASKDEIKEAFRRLAVKFHPDKHCGSPKAVRDSATLRFKQVSEAYEVLSDDRKRADYNFRSRYRTQNSGANYGNNYGYGYQNYGSEYRAGSGSGSASGSHGFVSRFENVLRFVTTRAFLLNAAFAGALLGGMFVIDIGRVTLWKMHNSGKSFEETMESIEKTKARKDKM</sequence>
<organism evidence="3 4">
    <name type="scientific">Parasponia andersonii</name>
    <name type="common">Sponia andersonii</name>
    <dbReference type="NCBI Taxonomy" id="3476"/>
    <lineage>
        <taxon>Eukaryota</taxon>
        <taxon>Viridiplantae</taxon>
        <taxon>Streptophyta</taxon>
        <taxon>Embryophyta</taxon>
        <taxon>Tracheophyta</taxon>
        <taxon>Spermatophyta</taxon>
        <taxon>Magnoliopsida</taxon>
        <taxon>eudicotyledons</taxon>
        <taxon>Gunneridae</taxon>
        <taxon>Pentapetalae</taxon>
        <taxon>rosids</taxon>
        <taxon>fabids</taxon>
        <taxon>Rosales</taxon>
        <taxon>Cannabaceae</taxon>
        <taxon>Parasponia</taxon>
    </lineage>
</organism>
<dbReference type="STRING" id="3476.A0A2P5D3T8"/>
<dbReference type="EMBL" id="JXTB01000067">
    <property type="protein sequence ID" value="PON67941.1"/>
    <property type="molecule type" value="Genomic_DNA"/>
</dbReference>
<dbReference type="Pfam" id="PF00226">
    <property type="entry name" value="DnaJ"/>
    <property type="match status" value="1"/>
</dbReference>
<dbReference type="Gene3D" id="1.10.287.110">
    <property type="entry name" value="DnaJ domain"/>
    <property type="match status" value="1"/>
</dbReference>
<reference evidence="4" key="1">
    <citation type="submission" date="2016-06" db="EMBL/GenBank/DDBJ databases">
        <title>Parallel loss of symbiosis genes in relatives of nitrogen-fixing non-legume Parasponia.</title>
        <authorList>
            <person name="Van Velzen R."/>
            <person name="Holmer R."/>
            <person name="Bu F."/>
            <person name="Rutten L."/>
            <person name="Van Zeijl A."/>
            <person name="Liu W."/>
            <person name="Santuari L."/>
            <person name="Cao Q."/>
            <person name="Sharma T."/>
            <person name="Shen D."/>
            <person name="Roswanjaya Y."/>
            <person name="Wardhani T."/>
            <person name="Kalhor M.S."/>
            <person name="Jansen J."/>
            <person name="Van den Hoogen J."/>
            <person name="Gungor B."/>
            <person name="Hartog M."/>
            <person name="Hontelez J."/>
            <person name="Verver J."/>
            <person name="Yang W.-C."/>
            <person name="Schijlen E."/>
            <person name="Repin R."/>
            <person name="Schilthuizen M."/>
            <person name="Schranz E."/>
            <person name="Heidstra R."/>
            <person name="Miyata K."/>
            <person name="Fedorova E."/>
            <person name="Kohlen W."/>
            <person name="Bisseling T."/>
            <person name="Smit S."/>
            <person name="Geurts R."/>
        </authorList>
    </citation>
    <scope>NUCLEOTIDE SEQUENCE [LARGE SCALE GENOMIC DNA]</scope>
    <source>
        <strain evidence="4">cv. WU1-14</strain>
    </source>
</reference>
<dbReference type="OrthoDB" id="442087at2759"/>
<evidence type="ECO:0000259" key="2">
    <source>
        <dbReference type="PROSITE" id="PS50076"/>
    </source>
</evidence>
<accession>A0A2P5D3T8</accession>
<dbReference type="InterPro" id="IPR036869">
    <property type="entry name" value="J_dom_sf"/>
</dbReference>
<dbReference type="SMART" id="SM00271">
    <property type="entry name" value="DnaJ"/>
    <property type="match status" value="1"/>
</dbReference>
<dbReference type="PRINTS" id="PR00625">
    <property type="entry name" value="JDOMAIN"/>
</dbReference>
<protein>
    <submittedName>
        <fullName evidence="3">Terminal organelle assembly protein</fullName>
    </submittedName>
</protein>
<dbReference type="PROSITE" id="PS00636">
    <property type="entry name" value="DNAJ_1"/>
    <property type="match status" value="1"/>
</dbReference>
<dbReference type="InterPro" id="IPR050817">
    <property type="entry name" value="DjlA_DnaK_co-chaperone"/>
</dbReference>
<name>A0A2P5D3T8_PARAD</name>
<dbReference type="CDD" id="cd06257">
    <property type="entry name" value="DnaJ"/>
    <property type="match status" value="1"/>
</dbReference>
<feature type="domain" description="J" evidence="2">
    <location>
        <begin position="2"/>
        <end position="72"/>
    </location>
</feature>
<dbReference type="Proteomes" id="UP000237105">
    <property type="component" value="Unassembled WGS sequence"/>
</dbReference>
<gene>
    <name evidence="3" type="ORF">PanWU01x14_099380</name>
</gene>
<evidence type="ECO:0000256" key="1">
    <source>
        <dbReference type="SAM" id="Phobius"/>
    </source>
</evidence>
<comment type="caution">
    <text evidence="3">The sequence shown here is derived from an EMBL/GenBank/DDBJ whole genome shotgun (WGS) entry which is preliminary data.</text>
</comment>
<keyword evidence="4" id="KW-1185">Reference proteome</keyword>